<dbReference type="EMBL" id="ML178818">
    <property type="protein sequence ID" value="TFL04623.1"/>
    <property type="molecule type" value="Genomic_DNA"/>
</dbReference>
<evidence type="ECO:0000256" key="3">
    <source>
        <dbReference type="ARBA" id="ARBA00022912"/>
    </source>
</evidence>
<accession>A0A5C3QRN1</accession>
<dbReference type="InterPro" id="IPR000340">
    <property type="entry name" value="Dual-sp_phosphatase_cat-dom"/>
</dbReference>
<dbReference type="GO" id="GO:0004721">
    <property type="term" value="F:phosphoprotein phosphatase activity"/>
    <property type="evidence" value="ECO:0007669"/>
    <property type="project" value="UniProtKB-KW"/>
</dbReference>
<dbReference type="AlphaFoldDB" id="A0A5C3QRN1"/>
<dbReference type="PANTHER" id="PTHR45961:SF6">
    <property type="entry name" value="IP21249P"/>
    <property type="match status" value="1"/>
</dbReference>
<keyword evidence="3" id="KW-0904">Protein phosphatase</keyword>
<protein>
    <submittedName>
        <fullName evidence="6">Protein-tyrosine phosphatase-like protein</fullName>
    </submittedName>
</protein>
<dbReference type="CDD" id="cd14498">
    <property type="entry name" value="DSP"/>
    <property type="match status" value="1"/>
</dbReference>
<dbReference type="InterPro" id="IPR052103">
    <property type="entry name" value="Dual_spec_Phospatases"/>
</dbReference>
<dbReference type="SUPFAM" id="SSF52799">
    <property type="entry name" value="(Phosphotyrosine protein) phosphatases II"/>
    <property type="match status" value="1"/>
</dbReference>
<keyword evidence="2" id="KW-0378">Hydrolase</keyword>
<dbReference type="InterPro" id="IPR020422">
    <property type="entry name" value="TYR_PHOSPHATASE_DUAL_dom"/>
</dbReference>
<dbReference type="PANTHER" id="PTHR45961">
    <property type="entry name" value="IP21249P"/>
    <property type="match status" value="1"/>
</dbReference>
<dbReference type="PROSITE" id="PS50056">
    <property type="entry name" value="TYR_PHOSPHATASE_2"/>
    <property type="match status" value="1"/>
</dbReference>
<evidence type="ECO:0000313" key="6">
    <source>
        <dbReference type="EMBL" id="TFL04623.1"/>
    </source>
</evidence>
<dbReference type="InterPro" id="IPR029021">
    <property type="entry name" value="Prot-tyrosine_phosphatase-like"/>
</dbReference>
<evidence type="ECO:0000256" key="1">
    <source>
        <dbReference type="ARBA" id="ARBA00008601"/>
    </source>
</evidence>
<keyword evidence="7" id="KW-1185">Reference proteome</keyword>
<gene>
    <name evidence="6" type="ORF">BDV98DRAFT_602055</name>
</gene>
<dbReference type="InterPro" id="IPR016130">
    <property type="entry name" value="Tyr_Pase_AS"/>
</dbReference>
<dbReference type="PROSITE" id="PS00383">
    <property type="entry name" value="TYR_PHOSPHATASE_1"/>
    <property type="match status" value="1"/>
</dbReference>
<dbReference type="GO" id="GO:0005737">
    <property type="term" value="C:cytoplasm"/>
    <property type="evidence" value="ECO:0007669"/>
    <property type="project" value="TreeGrafter"/>
</dbReference>
<comment type="similarity">
    <text evidence="1">Belongs to the protein-tyrosine phosphatase family. Non-receptor class dual specificity subfamily.</text>
</comment>
<organism evidence="6 7">
    <name type="scientific">Pterulicium gracile</name>
    <dbReference type="NCBI Taxonomy" id="1884261"/>
    <lineage>
        <taxon>Eukaryota</taxon>
        <taxon>Fungi</taxon>
        <taxon>Dikarya</taxon>
        <taxon>Basidiomycota</taxon>
        <taxon>Agaricomycotina</taxon>
        <taxon>Agaricomycetes</taxon>
        <taxon>Agaricomycetidae</taxon>
        <taxon>Agaricales</taxon>
        <taxon>Pleurotineae</taxon>
        <taxon>Pterulaceae</taxon>
        <taxon>Pterulicium</taxon>
    </lineage>
</organism>
<dbReference type="STRING" id="1884261.A0A5C3QRN1"/>
<sequence length="252" mass="28131">MHQPPAHHPPAKPTTTLAMKTTDLAMRRTKAQYLPQGDSDPPMHLILPSPNPGHVGALHLGSLAATRNPSLLAYHGIKHVYHLMRPGWEWAVDLEEADMYSTMIPLCDALDADLLSNLDVWVDSLHGVLGRGRNVLVHCRAGVSRSASLVIAYMIKYRSLSYVDAHQYVAARRSQIDPNPTFVQDLRLFEMSCRIRENGGVDLNHSGVDIQSKIASEMERRAVERRLADQEMSAQKEILLILERDFGIGLDC</sequence>
<name>A0A5C3QRN1_9AGAR</name>
<evidence type="ECO:0000259" key="4">
    <source>
        <dbReference type="PROSITE" id="PS50054"/>
    </source>
</evidence>
<dbReference type="InterPro" id="IPR000387">
    <property type="entry name" value="Tyr_Pase_dom"/>
</dbReference>
<dbReference type="Proteomes" id="UP000305067">
    <property type="component" value="Unassembled WGS sequence"/>
</dbReference>
<dbReference type="OrthoDB" id="273181at2759"/>
<dbReference type="Gene3D" id="3.90.190.10">
    <property type="entry name" value="Protein tyrosine phosphatase superfamily"/>
    <property type="match status" value="1"/>
</dbReference>
<dbReference type="Pfam" id="PF00782">
    <property type="entry name" value="DSPc"/>
    <property type="match status" value="1"/>
</dbReference>
<evidence type="ECO:0000313" key="7">
    <source>
        <dbReference type="Proteomes" id="UP000305067"/>
    </source>
</evidence>
<evidence type="ECO:0000256" key="2">
    <source>
        <dbReference type="ARBA" id="ARBA00022801"/>
    </source>
</evidence>
<feature type="domain" description="Tyrosine specific protein phosphatases" evidence="5">
    <location>
        <begin position="112"/>
        <end position="173"/>
    </location>
</feature>
<feature type="domain" description="Tyrosine-protein phosphatase" evidence="4">
    <location>
        <begin position="47"/>
        <end position="195"/>
    </location>
</feature>
<reference evidence="6 7" key="1">
    <citation type="journal article" date="2019" name="Nat. Ecol. Evol.">
        <title>Megaphylogeny resolves global patterns of mushroom evolution.</title>
        <authorList>
            <person name="Varga T."/>
            <person name="Krizsan K."/>
            <person name="Foldi C."/>
            <person name="Dima B."/>
            <person name="Sanchez-Garcia M."/>
            <person name="Sanchez-Ramirez S."/>
            <person name="Szollosi G.J."/>
            <person name="Szarkandi J.G."/>
            <person name="Papp V."/>
            <person name="Albert L."/>
            <person name="Andreopoulos W."/>
            <person name="Angelini C."/>
            <person name="Antonin V."/>
            <person name="Barry K.W."/>
            <person name="Bougher N.L."/>
            <person name="Buchanan P."/>
            <person name="Buyck B."/>
            <person name="Bense V."/>
            <person name="Catcheside P."/>
            <person name="Chovatia M."/>
            <person name="Cooper J."/>
            <person name="Damon W."/>
            <person name="Desjardin D."/>
            <person name="Finy P."/>
            <person name="Geml J."/>
            <person name="Haridas S."/>
            <person name="Hughes K."/>
            <person name="Justo A."/>
            <person name="Karasinski D."/>
            <person name="Kautmanova I."/>
            <person name="Kiss B."/>
            <person name="Kocsube S."/>
            <person name="Kotiranta H."/>
            <person name="LaButti K.M."/>
            <person name="Lechner B.E."/>
            <person name="Liimatainen K."/>
            <person name="Lipzen A."/>
            <person name="Lukacs Z."/>
            <person name="Mihaltcheva S."/>
            <person name="Morgado L.N."/>
            <person name="Niskanen T."/>
            <person name="Noordeloos M.E."/>
            <person name="Ohm R.A."/>
            <person name="Ortiz-Santana B."/>
            <person name="Ovrebo C."/>
            <person name="Racz N."/>
            <person name="Riley R."/>
            <person name="Savchenko A."/>
            <person name="Shiryaev A."/>
            <person name="Soop K."/>
            <person name="Spirin V."/>
            <person name="Szebenyi C."/>
            <person name="Tomsovsky M."/>
            <person name="Tulloss R.E."/>
            <person name="Uehling J."/>
            <person name="Grigoriev I.V."/>
            <person name="Vagvolgyi C."/>
            <person name="Papp T."/>
            <person name="Martin F.M."/>
            <person name="Miettinen O."/>
            <person name="Hibbett D.S."/>
            <person name="Nagy L.G."/>
        </authorList>
    </citation>
    <scope>NUCLEOTIDE SEQUENCE [LARGE SCALE GENOMIC DNA]</scope>
    <source>
        <strain evidence="6 7">CBS 309.79</strain>
    </source>
</reference>
<dbReference type="SMART" id="SM00195">
    <property type="entry name" value="DSPc"/>
    <property type="match status" value="1"/>
</dbReference>
<evidence type="ECO:0000259" key="5">
    <source>
        <dbReference type="PROSITE" id="PS50056"/>
    </source>
</evidence>
<proteinExistence type="inferred from homology"/>
<dbReference type="PROSITE" id="PS50054">
    <property type="entry name" value="TYR_PHOSPHATASE_DUAL"/>
    <property type="match status" value="1"/>
</dbReference>